<accession>A0A6H0SMH0</accession>
<organism evidence="2 3">
    <name type="scientific">Glutamicibacter mishrai</name>
    <dbReference type="NCBI Taxonomy" id="1775880"/>
    <lineage>
        <taxon>Bacteria</taxon>
        <taxon>Bacillati</taxon>
        <taxon>Actinomycetota</taxon>
        <taxon>Actinomycetes</taxon>
        <taxon>Micrococcales</taxon>
        <taxon>Micrococcaceae</taxon>
        <taxon>Glutamicibacter</taxon>
    </lineage>
</organism>
<keyword evidence="2" id="KW-0378">Hydrolase</keyword>
<gene>
    <name evidence="2" type="ORF">D3791_15355</name>
</gene>
<dbReference type="Gene3D" id="3.40.710.10">
    <property type="entry name" value="DD-peptidase/beta-lactamase superfamily"/>
    <property type="match status" value="1"/>
</dbReference>
<dbReference type="SUPFAM" id="SSF56601">
    <property type="entry name" value="beta-lactamase/transpeptidase-like"/>
    <property type="match status" value="1"/>
</dbReference>
<name>A0A6H0SMH0_9MICC</name>
<proteinExistence type="predicted"/>
<dbReference type="AlphaFoldDB" id="A0A6H0SMH0"/>
<dbReference type="InterPro" id="IPR001466">
    <property type="entry name" value="Beta-lactam-related"/>
</dbReference>
<feature type="domain" description="Beta-lactamase-related" evidence="1">
    <location>
        <begin position="34"/>
        <end position="258"/>
    </location>
</feature>
<dbReference type="Pfam" id="PF00144">
    <property type="entry name" value="Beta-lactamase"/>
    <property type="match status" value="1"/>
</dbReference>
<keyword evidence="3" id="KW-1185">Reference proteome</keyword>
<evidence type="ECO:0000259" key="1">
    <source>
        <dbReference type="Pfam" id="PF00144"/>
    </source>
</evidence>
<dbReference type="InterPro" id="IPR050789">
    <property type="entry name" value="Diverse_Enzym_Activities"/>
</dbReference>
<evidence type="ECO:0000313" key="3">
    <source>
        <dbReference type="Proteomes" id="UP000502331"/>
    </source>
</evidence>
<dbReference type="PANTHER" id="PTHR43283">
    <property type="entry name" value="BETA-LACTAMASE-RELATED"/>
    <property type="match status" value="1"/>
</dbReference>
<protein>
    <submittedName>
        <fullName evidence="2">Class A beta-lactamase-related serine hydrolase</fullName>
    </submittedName>
</protein>
<dbReference type="EMBL" id="CP032549">
    <property type="protein sequence ID" value="QIV88360.1"/>
    <property type="molecule type" value="Genomic_DNA"/>
</dbReference>
<dbReference type="InterPro" id="IPR012338">
    <property type="entry name" value="Beta-lactam/transpept-like"/>
</dbReference>
<evidence type="ECO:0000313" key="2">
    <source>
        <dbReference type="EMBL" id="QIV88360.1"/>
    </source>
</evidence>
<sequence>MSILSQIDQWPSENAVSVFVDSRGDVVDQHGDMNRVYSLASVTKLLSAYTFLVALEEEAITLEDAAGPEGSTVHHLLAHTAGYDFDSETIRFAVGTKRGYSNTGFEKLAEHLEQQTGISMAEYAHEAVFAPLGMTQTEIAGSCAKDGRSTADDLAKFAAELLNPTIVAKQTLDDATRVHFENLAGILPGYGRQNPNDWGLGFEIRSTKNPHWTGASHPESTFGHFGQSGTFLWVDPEHRLACVTLTDKNFGQWAVDAWAPFNEQVLASQLA</sequence>
<dbReference type="PANTHER" id="PTHR43283:SF15">
    <property type="entry name" value="CONSERVED PROTEIN"/>
    <property type="match status" value="1"/>
</dbReference>
<dbReference type="GO" id="GO:0016787">
    <property type="term" value="F:hydrolase activity"/>
    <property type="evidence" value="ECO:0007669"/>
    <property type="project" value="UniProtKB-KW"/>
</dbReference>
<dbReference type="RefSeq" id="WP_172512721.1">
    <property type="nucleotide sequence ID" value="NZ_CP032549.1"/>
</dbReference>
<reference evidence="2 3" key="1">
    <citation type="submission" date="2018-09" db="EMBL/GenBank/DDBJ databases">
        <title>Glutamicibacter mishrai S5-52T (LMG 29155T = KCTC 39846T).</title>
        <authorList>
            <person name="Das S.K."/>
        </authorList>
    </citation>
    <scope>NUCLEOTIDE SEQUENCE [LARGE SCALE GENOMIC DNA]</scope>
    <source>
        <strain evidence="2 3">S5-52</strain>
    </source>
</reference>
<dbReference type="Proteomes" id="UP000502331">
    <property type="component" value="Chromosome"/>
</dbReference>